<evidence type="ECO:0000313" key="2">
    <source>
        <dbReference type="EMBL" id="KAJ1128797.1"/>
    </source>
</evidence>
<organism evidence="2 3">
    <name type="scientific">Pleurodeles waltl</name>
    <name type="common">Iberian ribbed newt</name>
    <dbReference type="NCBI Taxonomy" id="8319"/>
    <lineage>
        <taxon>Eukaryota</taxon>
        <taxon>Metazoa</taxon>
        <taxon>Chordata</taxon>
        <taxon>Craniata</taxon>
        <taxon>Vertebrata</taxon>
        <taxon>Euteleostomi</taxon>
        <taxon>Amphibia</taxon>
        <taxon>Batrachia</taxon>
        <taxon>Caudata</taxon>
        <taxon>Salamandroidea</taxon>
        <taxon>Salamandridae</taxon>
        <taxon>Pleurodelinae</taxon>
        <taxon>Pleurodeles</taxon>
    </lineage>
</organism>
<feature type="non-terminal residue" evidence="2">
    <location>
        <position position="108"/>
    </location>
</feature>
<reference evidence="2" key="1">
    <citation type="journal article" date="2022" name="bioRxiv">
        <title>Sequencing and chromosome-scale assembly of the giantPleurodeles waltlgenome.</title>
        <authorList>
            <person name="Brown T."/>
            <person name="Elewa A."/>
            <person name="Iarovenko S."/>
            <person name="Subramanian E."/>
            <person name="Araus A.J."/>
            <person name="Petzold A."/>
            <person name="Susuki M."/>
            <person name="Suzuki K.-i.T."/>
            <person name="Hayashi T."/>
            <person name="Toyoda A."/>
            <person name="Oliveira C."/>
            <person name="Osipova E."/>
            <person name="Leigh N.D."/>
            <person name="Simon A."/>
            <person name="Yun M.H."/>
        </authorList>
    </citation>
    <scope>NUCLEOTIDE SEQUENCE</scope>
    <source>
        <strain evidence="2">20211129_DDA</strain>
        <tissue evidence="2">Liver</tissue>
    </source>
</reference>
<proteinExistence type="predicted"/>
<accession>A0AAV7PMZ9</accession>
<comment type="caution">
    <text evidence="2">The sequence shown here is derived from an EMBL/GenBank/DDBJ whole genome shotgun (WGS) entry which is preliminary data.</text>
</comment>
<evidence type="ECO:0000313" key="3">
    <source>
        <dbReference type="Proteomes" id="UP001066276"/>
    </source>
</evidence>
<dbReference type="AlphaFoldDB" id="A0AAV7PMZ9"/>
<keyword evidence="3" id="KW-1185">Reference proteome</keyword>
<feature type="region of interest" description="Disordered" evidence="1">
    <location>
        <begin position="30"/>
        <end position="94"/>
    </location>
</feature>
<dbReference type="Proteomes" id="UP001066276">
    <property type="component" value="Chromosome 7"/>
</dbReference>
<feature type="compositionally biased region" description="Basic and acidic residues" evidence="1">
    <location>
        <begin position="55"/>
        <end position="74"/>
    </location>
</feature>
<protein>
    <submittedName>
        <fullName evidence="2">Uncharacterized protein</fullName>
    </submittedName>
</protein>
<dbReference type="EMBL" id="JANPWB010000011">
    <property type="protein sequence ID" value="KAJ1128797.1"/>
    <property type="molecule type" value="Genomic_DNA"/>
</dbReference>
<name>A0AAV7PMZ9_PLEWA</name>
<gene>
    <name evidence="2" type="ORF">NDU88_007172</name>
</gene>
<sequence>MQPKALSERFLKLITAPCSTPCKPASWLRRRSQDHLRSPQSSFHSSRQWGNSNFKKSEHSSARPSADKTRERLCSRPCSAEPVPGSTPHLHELSGAGEIPAQLNCFMM</sequence>
<feature type="compositionally biased region" description="Polar residues" evidence="1">
    <location>
        <begin position="38"/>
        <end position="54"/>
    </location>
</feature>
<evidence type="ECO:0000256" key="1">
    <source>
        <dbReference type="SAM" id="MobiDB-lite"/>
    </source>
</evidence>